<reference evidence="5 7" key="1">
    <citation type="submission" date="2015-07" db="EMBL/GenBank/DDBJ databases">
        <title>Fjat-14205 dsm 2895.</title>
        <authorList>
            <person name="Liu B."/>
            <person name="Wang J."/>
            <person name="Zhu Y."/>
            <person name="Liu G."/>
            <person name="Chen Q."/>
            <person name="Chen Z."/>
            <person name="Lan J."/>
            <person name="Che J."/>
            <person name="Ge C."/>
            <person name="Shi H."/>
            <person name="Pan Z."/>
            <person name="Liu X."/>
        </authorList>
    </citation>
    <scope>NUCLEOTIDE SEQUENCE [LARGE SCALE GENOMIC DNA]</scope>
    <source>
        <strain evidence="5 7">DSM 2895</strain>
    </source>
</reference>
<keyword evidence="3" id="KW-0067">ATP-binding</keyword>
<dbReference type="PANTHER" id="PTHR23073">
    <property type="entry name" value="26S PROTEASOME REGULATORY SUBUNIT"/>
    <property type="match status" value="1"/>
</dbReference>
<dbReference type="RefSeq" id="WP_043066784.1">
    <property type="nucleotide sequence ID" value="NZ_BJOA01000238.1"/>
</dbReference>
<dbReference type="InterPro" id="IPR050221">
    <property type="entry name" value="26S_Proteasome_ATPase"/>
</dbReference>
<dbReference type="Proteomes" id="UP000182836">
    <property type="component" value="Unassembled WGS sequence"/>
</dbReference>
<dbReference type="OrthoDB" id="9809379at2"/>
<accession>A0A0D1V3X2</accession>
<dbReference type="SUPFAM" id="SSF52540">
    <property type="entry name" value="P-loop containing nucleoside triphosphate hydrolases"/>
    <property type="match status" value="1"/>
</dbReference>
<dbReference type="InterPro" id="IPR027417">
    <property type="entry name" value="P-loop_NTPase"/>
</dbReference>
<dbReference type="Gene3D" id="1.10.10.60">
    <property type="entry name" value="Homeodomain-like"/>
    <property type="match status" value="1"/>
</dbReference>
<evidence type="ECO:0000313" key="5">
    <source>
        <dbReference type="EMBL" id="KON97703.1"/>
    </source>
</evidence>
<evidence type="ECO:0000313" key="7">
    <source>
        <dbReference type="Proteomes" id="UP000037269"/>
    </source>
</evidence>
<evidence type="ECO:0000256" key="3">
    <source>
        <dbReference type="ARBA" id="ARBA00022840"/>
    </source>
</evidence>
<organism evidence="5 7">
    <name type="scientific">Aneurinibacillus migulanus</name>
    <name type="common">Bacillus migulanus</name>
    <dbReference type="NCBI Taxonomy" id="47500"/>
    <lineage>
        <taxon>Bacteria</taxon>
        <taxon>Bacillati</taxon>
        <taxon>Bacillota</taxon>
        <taxon>Bacilli</taxon>
        <taxon>Bacillales</taxon>
        <taxon>Paenibacillaceae</taxon>
        <taxon>Aneurinibacillus group</taxon>
        <taxon>Aneurinibacillus</taxon>
    </lineage>
</organism>
<dbReference type="EMBL" id="FNED01000016">
    <property type="protein sequence ID" value="SDJ34328.1"/>
    <property type="molecule type" value="Genomic_DNA"/>
</dbReference>
<dbReference type="GO" id="GO:0005524">
    <property type="term" value="F:ATP binding"/>
    <property type="evidence" value="ECO:0007669"/>
    <property type="project" value="UniProtKB-KW"/>
</dbReference>
<dbReference type="InterPro" id="IPR003593">
    <property type="entry name" value="AAA+_ATPase"/>
</dbReference>
<keyword evidence="2" id="KW-0547">Nucleotide-binding</keyword>
<dbReference type="AlphaFoldDB" id="A0A0D1V3X2"/>
<evidence type="ECO:0000259" key="4">
    <source>
        <dbReference type="SMART" id="SM00382"/>
    </source>
</evidence>
<name>A0A0D1V3X2_ANEMI</name>
<evidence type="ECO:0000256" key="2">
    <source>
        <dbReference type="ARBA" id="ARBA00022741"/>
    </source>
</evidence>
<evidence type="ECO:0000313" key="8">
    <source>
        <dbReference type="Proteomes" id="UP000182836"/>
    </source>
</evidence>
<dbReference type="PATRIC" id="fig|47500.8.peg.900"/>
<dbReference type="InterPro" id="IPR003959">
    <property type="entry name" value="ATPase_AAA_core"/>
</dbReference>
<comment type="similarity">
    <text evidence="1">Belongs to the AAA ATPase family.</text>
</comment>
<feature type="domain" description="AAA+ ATPase" evidence="4">
    <location>
        <begin position="120"/>
        <end position="252"/>
    </location>
</feature>
<evidence type="ECO:0000313" key="6">
    <source>
        <dbReference type="EMBL" id="SDJ34328.1"/>
    </source>
</evidence>
<dbReference type="Proteomes" id="UP000037269">
    <property type="component" value="Unassembled WGS sequence"/>
</dbReference>
<sequence length="370" mass="41447">MDSVINMIPKLIRASFEGDMRTVEASSLTLVRKLKKDHPDIAGEIAKAISYHNVGAAVTRAVGIEPPPTDRDTFMSLAKVEEPGDEQPNIILSPEISTLINRFIKERILADKLLTAGIKPPTSLLLYGPPGVGKTYLTKYFSYYLKLPVITLDLASAISSYLGKTGQNLKQVIDYAKSKPSILFLDEFDAVAKRRDDQSDLGELKRIVNVLLKELEDWPSHSVVIAATNHAEMLDKAIWRRFDRAIEIPLPDVEERKKLWESELDYKQLQLTDELTLVLAKVTEGLSAADICRLSERILRQYIIDEGEPIEIIISELKSLKDDGKFNQMFARAAKDALGKKVTQAQIAKWLGISTSTVNHHLKSKKEHSC</sequence>
<dbReference type="Pfam" id="PF00004">
    <property type="entry name" value="AAA"/>
    <property type="match status" value="1"/>
</dbReference>
<keyword evidence="7" id="KW-1185">Reference proteome</keyword>
<dbReference type="Gene3D" id="3.40.50.300">
    <property type="entry name" value="P-loop containing nucleotide triphosphate hydrolases"/>
    <property type="match status" value="1"/>
</dbReference>
<dbReference type="EMBL" id="LGUG01000004">
    <property type="protein sequence ID" value="KON97703.1"/>
    <property type="molecule type" value="Genomic_DNA"/>
</dbReference>
<dbReference type="STRING" id="47500.AF333_21960"/>
<protein>
    <submittedName>
        <fullName evidence="5">ATPase AAA</fullName>
    </submittedName>
    <submittedName>
        <fullName evidence="6">ATPase family associated with various cellular activities (AAA)</fullName>
    </submittedName>
</protein>
<proteinExistence type="inferred from homology"/>
<dbReference type="GeneID" id="42307806"/>
<evidence type="ECO:0000256" key="1">
    <source>
        <dbReference type="ARBA" id="ARBA00006914"/>
    </source>
</evidence>
<dbReference type="GO" id="GO:0016887">
    <property type="term" value="F:ATP hydrolysis activity"/>
    <property type="evidence" value="ECO:0007669"/>
    <property type="project" value="InterPro"/>
</dbReference>
<dbReference type="SMART" id="SM00382">
    <property type="entry name" value="AAA"/>
    <property type="match status" value="1"/>
</dbReference>
<dbReference type="CDD" id="cd19481">
    <property type="entry name" value="RecA-like_protease"/>
    <property type="match status" value="1"/>
</dbReference>
<reference evidence="6 8" key="2">
    <citation type="submission" date="2016-10" db="EMBL/GenBank/DDBJ databases">
        <authorList>
            <person name="de Groot N.N."/>
        </authorList>
    </citation>
    <scope>NUCLEOTIDE SEQUENCE [LARGE SCALE GENOMIC DNA]</scope>
    <source>
        <strain evidence="6 8">DSM 2895</strain>
    </source>
</reference>
<gene>
    <name evidence="5" type="ORF">AF333_21960</name>
    <name evidence="6" type="ORF">SAMN04487909_11613</name>
</gene>